<evidence type="ECO:0000313" key="2">
    <source>
        <dbReference type="Proteomes" id="UP001157003"/>
    </source>
</evidence>
<sequence>MIEHVHHTIMQEGFKSEVDEEHITTLIVDPNDKYAGQTVVLTLSRERIIFDGEN</sequence>
<dbReference type="EMBL" id="ON649700">
    <property type="protein sequence ID" value="UVF62351.1"/>
    <property type="molecule type" value="Genomic_DNA"/>
</dbReference>
<reference evidence="1 2" key="1">
    <citation type="submission" date="2022-05" db="EMBL/GenBank/DDBJ databases">
        <title>Diverse viruses of marine archaea discovered using metagenomics.</title>
        <authorList>
            <person name="Zhou Y."/>
        </authorList>
    </citation>
    <scope>NUCLEOTIDE SEQUENCE [LARGE SCALE GENOMIC DNA]</scope>
    <source>
        <strain evidence="1">YSH_174770</strain>
    </source>
</reference>
<name>A0A976YF27_9CAUD</name>
<proteinExistence type="predicted"/>
<accession>A0A976YF27</accession>
<organism evidence="1 2">
    <name type="scientific">Nitrososphaeria virus YSH_174770</name>
    <dbReference type="NCBI Taxonomy" id="3071322"/>
    <lineage>
        <taxon>Viruses</taxon>
        <taxon>Duplodnaviria</taxon>
        <taxon>Heunggongvirae</taxon>
        <taxon>Uroviricota</taxon>
        <taxon>Caudoviricetes</taxon>
        <taxon>Juravirales</taxon>
        <taxon>Yangangviridae</taxon>
        <taxon>Senitvirus</taxon>
        <taxon>Senitvirus yangshanense</taxon>
    </lineage>
</organism>
<protein>
    <submittedName>
        <fullName evidence="1">Uncharacterized protein</fullName>
    </submittedName>
</protein>
<dbReference type="Proteomes" id="UP001157003">
    <property type="component" value="Segment"/>
</dbReference>
<keyword evidence="2" id="KW-1185">Reference proteome</keyword>
<evidence type="ECO:0000313" key="1">
    <source>
        <dbReference type="EMBL" id="UVF62351.1"/>
    </source>
</evidence>